<feature type="region of interest" description="Disordered" evidence="1">
    <location>
        <begin position="14"/>
        <end position="51"/>
    </location>
</feature>
<proteinExistence type="predicted"/>
<sequence length="354" mass="39708">MSYLPLKPSNLRIPSGPISPASPFTPLSHRTPSPSFPQVSSSSSTMPDTPPKNPMPWVWTCHICRARYPLGATRRCLEDGHYFCAGTSTDRRTGKIKKHNACKSEFDYTGWTAYGDWRRRHHGEEKPDFVHGSKDCSEHCDHPSECRWTAKRAAKSSRVGDSVSDEDKRSKTRLARLVESAERRTAQLSDRLSPVEEESNQSSSTAPKVLDLIVPALDFTGLQSRFATFDSTFGDNERIAETVERVIDNDSHAMDLDHPWPPEPQITVREFDVYPDDDTMDLDAAYGRSEPIITTKEFDFAFEHESQAYGQTSPTSPRRNAWDWSIGGIGAALTFANETCESSSEEGVDVVDWK</sequence>
<accession>A0A5M8PW92</accession>
<feature type="compositionally biased region" description="Low complexity" evidence="1">
    <location>
        <begin position="31"/>
        <end position="47"/>
    </location>
</feature>
<evidence type="ECO:0000256" key="1">
    <source>
        <dbReference type="SAM" id="MobiDB-lite"/>
    </source>
</evidence>
<dbReference type="Proteomes" id="UP000324767">
    <property type="component" value="Unassembled WGS sequence"/>
</dbReference>
<dbReference type="EMBL" id="VXIT01000004">
    <property type="protein sequence ID" value="KAA6413217.1"/>
    <property type="molecule type" value="Genomic_DNA"/>
</dbReference>
<comment type="caution">
    <text evidence="2">The sequence shown here is derived from an EMBL/GenBank/DDBJ whole genome shotgun (WGS) entry which is preliminary data.</text>
</comment>
<protein>
    <submittedName>
        <fullName evidence="2">Uncharacterized protein</fullName>
    </submittedName>
</protein>
<feature type="region of interest" description="Disordered" evidence="1">
    <location>
        <begin position="179"/>
        <end position="205"/>
    </location>
</feature>
<organism evidence="2 3">
    <name type="scientific">Lasallia pustulata</name>
    <dbReference type="NCBI Taxonomy" id="136370"/>
    <lineage>
        <taxon>Eukaryota</taxon>
        <taxon>Fungi</taxon>
        <taxon>Dikarya</taxon>
        <taxon>Ascomycota</taxon>
        <taxon>Pezizomycotina</taxon>
        <taxon>Lecanoromycetes</taxon>
        <taxon>OSLEUM clade</taxon>
        <taxon>Umbilicariomycetidae</taxon>
        <taxon>Umbilicariales</taxon>
        <taxon>Umbilicariaceae</taxon>
        <taxon>Lasallia</taxon>
    </lineage>
</organism>
<name>A0A5M8PW92_9LECA</name>
<evidence type="ECO:0000313" key="3">
    <source>
        <dbReference type="Proteomes" id="UP000324767"/>
    </source>
</evidence>
<reference evidence="2 3" key="1">
    <citation type="submission" date="2019-09" db="EMBL/GenBank/DDBJ databases">
        <title>The hologenome of the rock-dwelling lichen Lasallia pustulata.</title>
        <authorList>
            <person name="Greshake Tzovaras B."/>
            <person name="Segers F."/>
            <person name="Bicker A."/>
            <person name="Dal Grande F."/>
            <person name="Otte J."/>
            <person name="Hankeln T."/>
            <person name="Schmitt I."/>
            <person name="Ebersberger I."/>
        </authorList>
    </citation>
    <scope>NUCLEOTIDE SEQUENCE [LARGE SCALE GENOMIC DNA]</scope>
    <source>
        <strain evidence="2">A1-1</strain>
    </source>
</reference>
<dbReference type="AlphaFoldDB" id="A0A5M8PW92"/>
<dbReference type="OrthoDB" id="5396104at2759"/>
<evidence type="ECO:0000313" key="2">
    <source>
        <dbReference type="EMBL" id="KAA6413217.1"/>
    </source>
</evidence>
<gene>
    <name evidence="2" type="ORF">FRX48_02961</name>
</gene>